<feature type="domain" description="HTH myb-type" evidence="7">
    <location>
        <begin position="62"/>
        <end position="116"/>
    </location>
</feature>
<dbReference type="InterPro" id="IPR015495">
    <property type="entry name" value="Myb_TF_plants"/>
</dbReference>
<dbReference type="EMBL" id="SDRB02010594">
    <property type="protein sequence ID" value="THG05578.1"/>
    <property type="molecule type" value="Genomic_DNA"/>
</dbReference>
<comment type="subcellular location">
    <subcellularLocation>
        <location evidence="1">Nucleus</location>
    </subcellularLocation>
</comment>
<evidence type="ECO:0000259" key="7">
    <source>
        <dbReference type="PROSITE" id="PS51294"/>
    </source>
</evidence>
<dbReference type="Pfam" id="PF00249">
    <property type="entry name" value="Myb_DNA-binding"/>
    <property type="match status" value="2"/>
</dbReference>
<evidence type="ECO:0000313" key="8">
    <source>
        <dbReference type="EMBL" id="THG05578.1"/>
    </source>
</evidence>
<keyword evidence="3" id="KW-0238">DNA-binding</keyword>
<protein>
    <submittedName>
        <fullName evidence="8">Uncharacterized protein</fullName>
    </submittedName>
</protein>
<evidence type="ECO:0000256" key="5">
    <source>
        <dbReference type="SAM" id="MobiDB-lite"/>
    </source>
</evidence>
<name>A0A4S4DR54_CAMSN</name>
<dbReference type="PANTHER" id="PTHR10641:SF1377">
    <property type="entry name" value="MYB-RELATED PROTEIN MYB4-LIKE"/>
    <property type="match status" value="1"/>
</dbReference>
<feature type="compositionally biased region" description="Basic residues" evidence="5">
    <location>
        <begin position="111"/>
        <end position="123"/>
    </location>
</feature>
<dbReference type="PROSITE" id="PS50090">
    <property type="entry name" value="MYB_LIKE"/>
    <property type="match status" value="2"/>
</dbReference>
<keyword evidence="4" id="KW-0539">Nucleus</keyword>
<dbReference type="GO" id="GO:0005634">
    <property type="term" value="C:nucleus"/>
    <property type="evidence" value="ECO:0007669"/>
    <property type="project" value="UniProtKB-SubCell"/>
</dbReference>
<comment type="caution">
    <text evidence="8">The sequence shown here is derived from an EMBL/GenBank/DDBJ whole genome shotgun (WGS) entry which is preliminary data.</text>
</comment>
<feature type="compositionally biased region" description="Basic and acidic residues" evidence="5">
    <location>
        <begin position="132"/>
        <end position="148"/>
    </location>
</feature>
<feature type="domain" description="Myb-like" evidence="6">
    <location>
        <begin position="62"/>
        <end position="112"/>
    </location>
</feature>
<proteinExistence type="predicted"/>
<feature type="domain" description="Myb-like" evidence="6">
    <location>
        <begin position="9"/>
        <end position="61"/>
    </location>
</feature>
<evidence type="ECO:0000256" key="2">
    <source>
        <dbReference type="ARBA" id="ARBA00022737"/>
    </source>
</evidence>
<feature type="domain" description="HTH myb-type" evidence="7">
    <location>
        <begin position="9"/>
        <end position="61"/>
    </location>
</feature>
<reference evidence="8 9" key="1">
    <citation type="journal article" date="2018" name="Proc. Natl. Acad. Sci. U.S.A.">
        <title>Draft genome sequence of Camellia sinensis var. sinensis provides insights into the evolution of the tea genome and tea quality.</title>
        <authorList>
            <person name="Wei C."/>
            <person name="Yang H."/>
            <person name="Wang S."/>
            <person name="Zhao J."/>
            <person name="Liu C."/>
            <person name="Gao L."/>
            <person name="Xia E."/>
            <person name="Lu Y."/>
            <person name="Tai Y."/>
            <person name="She G."/>
            <person name="Sun J."/>
            <person name="Cao H."/>
            <person name="Tong W."/>
            <person name="Gao Q."/>
            <person name="Li Y."/>
            <person name="Deng W."/>
            <person name="Jiang X."/>
            <person name="Wang W."/>
            <person name="Chen Q."/>
            <person name="Zhang S."/>
            <person name="Li H."/>
            <person name="Wu J."/>
            <person name="Wang P."/>
            <person name="Li P."/>
            <person name="Shi C."/>
            <person name="Zheng F."/>
            <person name="Jian J."/>
            <person name="Huang B."/>
            <person name="Shan D."/>
            <person name="Shi M."/>
            <person name="Fang C."/>
            <person name="Yue Y."/>
            <person name="Li F."/>
            <person name="Li D."/>
            <person name="Wei S."/>
            <person name="Han B."/>
            <person name="Jiang C."/>
            <person name="Yin Y."/>
            <person name="Xia T."/>
            <person name="Zhang Z."/>
            <person name="Bennetzen J.L."/>
            <person name="Zhao S."/>
            <person name="Wan X."/>
        </authorList>
    </citation>
    <scope>NUCLEOTIDE SEQUENCE [LARGE SCALE GENOMIC DNA]</scope>
    <source>
        <strain evidence="9">cv. Shuchazao</strain>
        <tissue evidence="8">Leaf</tissue>
    </source>
</reference>
<dbReference type="AlphaFoldDB" id="A0A4S4DR54"/>
<organism evidence="8 9">
    <name type="scientific">Camellia sinensis var. sinensis</name>
    <name type="common">China tea</name>
    <dbReference type="NCBI Taxonomy" id="542762"/>
    <lineage>
        <taxon>Eukaryota</taxon>
        <taxon>Viridiplantae</taxon>
        <taxon>Streptophyta</taxon>
        <taxon>Embryophyta</taxon>
        <taxon>Tracheophyta</taxon>
        <taxon>Spermatophyta</taxon>
        <taxon>Magnoliopsida</taxon>
        <taxon>eudicotyledons</taxon>
        <taxon>Gunneridae</taxon>
        <taxon>Pentapetalae</taxon>
        <taxon>asterids</taxon>
        <taxon>Ericales</taxon>
        <taxon>Theaceae</taxon>
        <taxon>Camellia</taxon>
    </lineage>
</organism>
<evidence type="ECO:0000259" key="6">
    <source>
        <dbReference type="PROSITE" id="PS50090"/>
    </source>
</evidence>
<dbReference type="PANTHER" id="PTHR10641">
    <property type="entry name" value="MYB FAMILY TRANSCRIPTION FACTOR"/>
    <property type="match status" value="1"/>
</dbReference>
<feature type="region of interest" description="Disordered" evidence="5">
    <location>
        <begin position="111"/>
        <end position="148"/>
    </location>
</feature>
<evidence type="ECO:0000256" key="3">
    <source>
        <dbReference type="ARBA" id="ARBA00023125"/>
    </source>
</evidence>
<accession>A0A4S4DR54</accession>
<dbReference type="Gene3D" id="1.10.10.60">
    <property type="entry name" value="Homeodomain-like"/>
    <property type="match status" value="2"/>
</dbReference>
<dbReference type="GO" id="GO:0003677">
    <property type="term" value="F:DNA binding"/>
    <property type="evidence" value="ECO:0007669"/>
    <property type="project" value="UniProtKB-KW"/>
</dbReference>
<keyword evidence="2" id="KW-0677">Repeat</keyword>
<evidence type="ECO:0000313" key="9">
    <source>
        <dbReference type="Proteomes" id="UP000306102"/>
    </source>
</evidence>
<dbReference type="SUPFAM" id="SSF46689">
    <property type="entry name" value="Homeodomain-like"/>
    <property type="match status" value="1"/>
</dbReference>
<dbReference type="FunFam" id="1.10.10.60:FF:000001">
    <property type="entry name" value="MYB-related transcription factor"/>
    <property type="match status" value="1"/>
</dbReference>
<evidence type="ECO:0000256" key="4">
    <source>
        <dbReference type="ARBA" id="ARBA00023242"/>
    </source>
</evidence>
<dbReference type="PROSITE" id="PS51294">
    <property type="entry name" value="HTH_MYB"/>
    <property type="match status" value="2"/>
</dbReference>
<dbReference type="CDD" id="cd00167">
    <property type="entry name" value="SANT"/>
    <property type="match status" value="2"/>
</dbReference>
<dbReference type="InterPro" id="IPR001005">
    <property type="entry name" value="SANT/Myb"/>
</dbReference>
<dbReference type="Proteomes" id="UP000306102">
    <property type="component" value="Unassembled WGS sequence"/>
</dbReference>
<keyword evidence="9" id="KW-1185">Reference proteome</keyword>
<dbReference type="SMART" id="SM00717">
    <property type="entry name" value="SANT"/>
    <property type="match status" value="2"/>
</dbReference>
<evidence type="ECO:0000256" key="1">
    <source>
        <dbReference type="ARBA" id="ARBA00004123"/>
    </source>
</evidence>
<sequence length="269" mass="30843">MVRTPCFDNNGRKKGAWSPEEDNKLRAYIQRYGHWNWRELPKFAGLSRCGKSCRLRWMNYLRPNVKRGNYTKEEEDIIIKLHEALGNKWSAIAAKLPGRTDNEIKNHWHTHLKKRSKQNKSAKIKNQSTGTDSDRSESKADHRERSTEMLKCEANQEVESDDQPCPILESSALFQEPSSSEISSLSSDYAMLSGGVNRALEDSLSSLDSFAEPIENFWTQPFLADTYCDDENNFSSNFVEGGFVSPFDSYYDDDSMDFLSQVLQELPKS</sequence>
<dbReference type="InterPro" id="IPR017930">
    <property type="entry name" value="Myb_dom"/>
</dbReference>
<gene>
    <name evidence="8" type="ORF">TEA_006211</name>
</gene>
<dbReference type="InterPro" id="IPR009057">
    <property type="entry name" value="Homeodomain-like_sf"/>
</dbReference>